<dbReference type="Proteomes" id="UP000253551">
    <property type="component" value="Unassembled WGS sequence"/>
</dbReference>
<gene>
    <name evidence="1" type="ORF">CU098_006468</name>
</gene>
<sequence length="79" mass="9755">MEEIKYNSKELTDIVIKQENKFEDNKNKDYESDIYDDMDYYIDDEMIDYMNSFDTDDFYSDCDYDNYDYCGRYDEADEI</sequence>
<protein>
    <submittedName>
        <fullName evidence="1">Uncharacterized protein</fullName>
    </submittedName>
</protein>
<keyword evidence="2" id="KW-1185">Reference proteome</keyword>
<comment type="caution">
    <text evidence="1">The sequence shown here is derived from an EMBL/GenBank/DDBJ whole genome shotgun (WGS) entry which is preliminary data.</text>
</comment>
<proteinExistence type="predicted"/>
<reference evidence="1 2" key="1">
    <citation type="journal article" date="2018" name="G3 (Bethesda)">
        <title>Phylogenetic and Phylogenomic Definition of Rhizopus Species.</title>
        <authorList>
            <person name="Gryganskyi A.P."/>
            <person name="Golan J."/>
            <person name="Dolatabadi S."/>
            <person name="Mondo S."/>
            <person name="Robb S."/>
            <person name="Idnurm A."/>
            <person name="Muszewska A."/>
            <person name="Steczkiewicz K."/>
            <person name="Masonjones S."/>
            <person name="Liao H.L."/>
            <person name="Gajdeczka M.T."/>
            <person name="Anike F."/>
            <person name="Vuek A."/>
            <person name="Anishchenko I.M."/>
            <person name="Voigt K."/>
            <person name="de Hoog G.S."/>
            <person name="Smith M.E."/>
            <person name="Heitman J."/>
            <person name="Vilgalys R."/>
            <person name="Stajich J.E."/>
        </authorList>
    </citation>
    <scope>NUCLEOTIDE SEQUENCE [LARGE SCALE GENOMIC DNA]</scope>
    <source>
        <strain evidence="1 2">LSU 92-RS-03</strain>
    </source>
</reference>
<name>A0A367IPA6_RHIST</name>
<evidence type="ECO:0000313" key="1">
    <source>
        <dbReference type="EMBL" id="RCH79492.1"/>
    </source>
</evidence>
<dbReference type="AlphaFoldDB" id="A0A367IPA6"/>
<accession>A0A367IPA6</accession>
<evidence type="ECO:0000313" key="2">
    <source>
        <dbReference type="Proteomes" id="UP000253551"/>
    </source>
</evidence>
<dbReference type="EMBL" id="PJQM01006547">
    <property type="protein sequence ID" value="RCH79492.1"/>
    <property type="molecule type" value="Genomic_DNA"/>
</dbReference>
<organism evidence="1 2">
    <name type="scientific">Rhizopus stolonifer</name>
    <name type="common">Rhizopus nigricans</name>
    <dbReference type="NCBI Taxonomy" id="4846"/>
    <lineage>
        <taxon>Eukaryota</taxon>
        <taxon>Fungi</taxon>
        <taxon>Fungi incertae sedis</taxon>
        <taxon>Mucoromycota</taxon>
        <taxon>Mucoromycotina</taxon>
        <taxon>Mucoromycetes</taxon>
        <taxon>Mucorales</taxon>
        <taxon>Mucorineae</taxon>
        <taxon>Rhizopodaceae</taxon>
        <taxon>Rhizopus</taxon>
    </lineage>
</organism>